<evidence type="ECO:0008006" key="10">
    <source>
        <dbReference type="Google" id="ProtNLM"/>
    </source>
</evidence>
<evidence type="ECO:0000256" key="1">
    <source>
        <dbReference type="ARBA" id="ARBA00004141"/>
    </source>
</evidence>
<sequence length="710" mass="77495">MAFAFFVAALKPFVIIWAGLNAIDDFALLMRASRLLPVLVPGRGGGGDGGGNSADLCDVCDDVMGDLLKSDGLSAVPCSWACLKLPACVKMCESVQESAATSTKFPCVAAGYCDASDDDSRYVDEVDPESCEVGRFFSCEPKRYCRRRRRRGFSFKFTCELRPGIGRWVGLKRSAAELPVAVAEGLMNQKNCGEEDAGPYCIARPTGWGVIAEATGHVLSLLYGGYRSVVAIETPGGDDDQQWLTFWVMLTAVLFVEQYFARTLLSTCSFYYQAKLVVLLWLLYRGGAEAIYRRLRRTMLKLRLIKSDAEEAEEDLATLKALTGGVLEEKRTMHLRTSSKDFMTDTSTAKGWREERWMGPGPMEELYLASRFLLSAEGSSAMARRGIRPDDRAVILEKAAAVVSFQPRFVLAKIYGTWSEDEARGELPPMDRNGQADPYVTCRLIPGGGGSVGGNNNNGSGSAKVKTIGEEEDKNVGEDTQAPEEKKKKTAAAAATAKKSTTIRYGTIRPQWNETLELSLNGGIIGPDGTYRNSSARTTSIVFEAKDADVGRWGMAFRLFEWTSVILVMTVVAAYANGTFDDDDDGRYGSDLLRERRTEAVGIAAIVLVGLVVSYVMAVVRRSDDEVVGMCAVPLEVLLDQSERTLLLTLQKLPSSLGKEGTGKTKTKTTGKKGKKDAKAEDETEPKKKERTNSAGGLGVLRVKLWLSED</sequence>
<dbReference type="EMBL" id="HBKQ01037965">
    <property type="protein sequence ID" value="CAE2259969.1"/>
    <property type="molecule type" value="Transcribed_RNA"/>
</dbReference>
<feature type="region of interest" description="Disordered" evidence="7">
    <location>
        <begin position="450"/>
        <end position="495"/>
    </location>
</feature>
<dbReference type="InterPro" id="IPR004345">
    <property type="entry name" value="TB2_DP1_HVA22"/>
</dbReference>
<evidence type="ECO:0000256" key="3">
    <source>
        <dbReference type="ARBA" id="ARBA00022692"/>
    </source>
</evidence>
<evidence type="ECO:0000256" key="5">
    <source>
        <dbReference type="ARBA" id="ARBA00023136"/>
    </source>
</evidence>
<keyword evidence="4 8" id="KW-1133">Transmembrane helix</keyword>
<keyword evidence="5 8" id="KW-0472">Membrane</keyword>
<feature type="coiled-coil region" evidence="6">
    <location>
        <begin position="295"/>
        <end position="322"/>
    </location>
</feature>
<organism evidence="9">
    <name type="scientific">Odontella aurita</name>
    <dbReference type="NCBI Taxonomy" id="265563"/>
    <lineage>
        <taxon>Eukaryota</taxon>
        <taxon>Sar</taxon>
        <taxon>Stramenopiles</taxon>
        <taxon>Ochrophyta</taxon>
        <taxon>Bacillariophyta</taxon>
        <taxon>Mediophyceae</taxon>
        <taxon>Biddulphiophycidae</taxon>
        <taxon>Eupodiscales</taxon>
        <taxon>Odontellaceae</taxon>
        <taxon>Odontella</taxon>
    </lineage>
</organism>
<comment type="subcellular location">
    <subcellularLocation>
        <location evidence="1">Membrane</location>
        <topology evidence="1">Multi-pass membrane protein</topology>
    </subcellularLocation>
</comment>
<feature type="transmembrane region" description="Helical" evidence="8">
    <location>
        <begin position="600"/>
        <end position="620"/>
    </location>
</feature>
<feature type="transmembrane region" description="Helical" evidence="8">
    <location>
        <begin position="559"/>
        <end position="580"/>
    </location>
</feature>
<dbReference type="Pfam" id="PF03134">
    <property type="entry name" value="TB2_DP1_HVA22"/>
    <property type="match status" value="1"/>
</dbReference>
<evidence type="ECO:0000256" key="6">
    <source>
        <dbReference type="SAM" id="Coils"/>
    </source>
</evidence>
<dbReference type="PANTHER" id="PTHR12300">
    <property type="entry name" value="HVA22-LIKE PROTEINS"/>
    <property type="match status" value="1"/>
</dbReference>
<keyword evidence="3 8" id="KW-0812">Transmembrane</keyword>
<comment type="similarity">
    <text evidence="2">Belongs to the DP1 family.</text>
</comment>
<name>A0A7S4N1K5_9STRA</name>
<keyword evidence="6" id="KW-0175">Coiled coil</keyword>
<reference evidence="9" key="1">
    <citation type="submission" date="2021-01" db="EMBL/GenBank/DDBJ databases">
        <authorList>
            <person name="Corre E."/>
            <person name="Pelletier E."/>
            <person name="Niang G."/>
            <person name="Scheremetjew M."/>
            <person name="Finn R."/>
            <person name="Kale V."/>
            <person name="Holt S."/>
            <person name="Cochrane G."/>
            <person name="Meng A."/>
            <person name="Brown T."/>
            <person name="Cohen L."/>
        </authorList>
    </citation>
    <scope>NUCLEOTIDE SEQUENCE</scope>
    <source>
        <strain evidence="9">Isolate 1302-5</strain>
    </source>
</reference>
<feature type="compositionally biased region" description="Basic and acidic residues" evidence="7">
    <location>
        <begin position="677"/>
        <end position="692"/>
    </location>
</feature>
<proteinExistence type="inferred from homology"/>
<dbReference type="GO" id="GO:0016020">
    <property type="term" value="C:membrane"/>
    <property type="evidence" value="ECO:0007669"/>
    <property type="project" value="UniProtKB-SubCell"/>
</dbReference>
<dbReference type="PANTHER" id="PTHR12300:SF161">
    <property type="entry name" value="RECEPTOR EXPRESSION-ENHANCING PROTEIN"/>
    <property type="match status" value="1"/>
</dbReference>
<evidence type="ECO:0000256" key="4">
    <source>
        <dbReference type="ARBA" id="ARBA00022989"/>
    </source>
</evidence>
<evidence type="ECO:0000256" key="8">
    <source>
        <dbReference type="SAM" id="Phobius"/>
    </source>
</evidence>
<dbReference type="AlphaFoldDB" id="A0A7S4N1K5"/>
<protein>
    <recommendedName>
        <fullName evidence="10">C2 domain-containing protein</fullName>
    </recommendedName>
</protein>
<feature type="compositionally biased region" description="Basic residues" evidence="7">
    <location>
        <begin position="665"/>
        <end position="676"/>
    </location>
</feature>
<dbReference type="Gene3D" id="2.60.40.150">
    <property type="entry name" value="C2 domain"/>
    <property type="match status" value="1"/>
</dbReference>
<feature type="region of interest" description="Disordered" evidence="7">
    <location>
        <begin position="658"/>
        <end position="696"/>
    </location>
</feature>
<gene>
    <name evidence="9" type="ORF">OAUR00152_LOCUS26215</name>
</gene>
<accession>A0A7S4N1K5</accession>
<dbReference type="InterPro" id="IPR035892">
    <property type="entry name" value="C2_domain_sf"/>
</dbReference>
<dbReference type="SUPFAM" id="SSF49562">
    <property type="entry name" value="C2 domain (Calcium/lipid-binding domain, CaLB)"/>
    <property type="match status" value="1"/>
</dbReference>
<evidence type="ECO:0000313" key="9">
    <source>
        <dbReference type="EMBL" id="CAE2259969.1"/>
    </source>
</evidence>
<evidence type="ECO:0000256" key="2">
    <source>
        <dbReference type="ARBA" id="ARBA00008573"/>
    </source>
</evidence>
<evidence type="ECO:0000256" key="7">
    <source>
        <dbReference type="SAM" id="MobiDB-lite"/>
    </source>
</evidence>